<feature type="compositionally biased region" description="Low complexity" evidence="1">
    <location>
        <begin position="68"/>
        <end position="81"/>
    </location>
</feature>
<evidence type="ECO:0000256" key="1">
    <source>
        <dbReference type="SAM" id="MobiDB-lite"/>
    </source>
</evidence>
<evidence type="ECO:0000313" key="3">
    <source>
        <dbReference type="Proteomes" id="UP001219355"/>
    </source>
</evidence>
<keyword evidence="3" id="KW-1185">Reference proteome</keyword>
<name>A0AAF0DJX9_9EURO</name>
<feature type="region of interest" description="Disordered" evidence="1">
    <location>
        <begin position="64"/>
        <end position="167"/>
    </location>
</feature>
<evidence type="ECO:0000313" key="2">
    <source>
        <dbReference type="EMBL" id="WEW58806.1"/>
    </source>
</evidence>
<feature type="region of interest" description="Disordered" evidence="1">
    <location>
        <begin position="1"/>
        <end position="33"/>
    </location>
</feature>
<dbReference type="AlphaFoldDB" id="A0AAF0DJX9"/>
<gene>
    <name evidence="2" type="ORF">PRK78_004274</name>
</gene>
<organism evidence="2 3">
    <name type="scientific">Emydomyces testavorans</name>
    <dbReference type="NCBI Taxonomy" id="2070801"/>
    <lineage>
        <taxon>Eukaryota</taxon>
        <taxon>Fungi</taxon>
        <taxon>Dikarya</taxon>
        <taxon>Ascomycota</taxon>
        <taxon>Pezizomycotina</taxon>
        <taxon>Eurotiomycetes</taxon>
        <taxon>Eurotiomycetidae</taxon>
        <taxon>Onygenales</taxon>
        <taxon>Nannizziopsiaceae</taxon>
        <taxon>Emydomyces</taxon>
    </lineage>
</organism>
<reference evidence="2" key="1">
    <citation type="submission" date="2023-03" db="EMBL/GenBank/DDBJ databases">
        <title>Emydomyces testavorans Genome Sequence.</title>
        <authorList>
            <person name="Hoyer L."/>
        </authorList>
    </citation>
    <scope>NUCLEOTIDE SEQUENCE</scope>
    <source>
        <strain evidence="2">16-2883</strain>
    </source>
</reference>
<protein>
    <submittedName>
        <fullName evidence="2">Uncharacterized protein</fullName>
    </submittedName>
</protein>
<feature type="compositionally biased region" description="Low complexity" evidence="1">
    <location>
        <begin position="126"/>
        <end position="137"/>
    </location>
</feature>
<accession>A0AAF0DJX9</accession>
<sequence length="261" mass="28708">MSNSQSLMRAFTKRQKRPKVSAPMPFREGQVKFAPGTIDRSQISPAIELISSTNVLAYTAPDLPVNKSSNGVASSSSSSFRSADDLDVPSFTPITSPAVSSRDESPVSAERNVSSYFDSSKRPKPSVRSSASSSISKDNTPPIPQRALLHTKSHPNLGREGPSKMPLPPISLNNLVNSRVNQEPYNTLPESAHPFVKELEQVNEVVEEFARGVRDEEEEILLNKGLKKFAVEDYIFEIQELYETYFGNDLSPQQPAGAAWI</sequence>
<proteinExistence type="predicted"/>
<dbReference type="EMBL" id="CP120628">
    <property type="protein sequence ID" value="WEW58806.1"/>
    <property type="molecule type" value="Genomic_DNA"/>
</dbReference>
<dbReference type="Proteomes" id="UP001219355">
    <property type="component" value="Chromosome 2"/>
</dbReference>